<evidence type="ECO:0000313" key="12">
    <source>
        <dbReference type="Proteomes" id="UP000280696"/>
    </source>
</evidence>
<evidence type="ECO:0000259" key="10">
    <source>
        <dbReference type="PROSITE" id="PS50929"/>
    </source>
</evidence>
<evidence type="ECO:0000256" key="3">
    <source>
        <dbReference type="ARBA" id="ARBA00022692"/>
    </source>
</evidence>
<feature type="transmembrane region" description="Helical" evidence="8">
    <location>
        <begin position="160"/>
        <end position="178"/>
    </location>
</feature>
<dbReference type="Gene3D" id="3.40.50.300">
    <property type="entry name" value="P-loop containing nucleotide triphosphate hydrolases"/>
    <property type="match status" value="1"/>
</dbReference>
<name>A0A3A9ADY3_9FIRM</name>
<feature type="transmembrane region" description="Helical" evidence="8">
    <location>
        <begin position="250"/>
        <end position="268"/>
    </location>
</feature>
<evidence type="ECO:0000256" key="1">
    <source>
        <dbReference type="ARBA" id="ARBA00004651"/>
    </source>
</evidence>
<dbReference type="InterPro" id="IPR003593">
    <property type="entry name" value="AAA+_ATPase"/>
</dbReference>
<dbReference type="InterPro" id="IPR027417">
    <property type="entry name" value="P-loop_NTPase"/>
</dbReference>
<evidence type="ECO:0000313" key="11">
    <source>
        <dbReference type="EMBL" id="RKI89812.1"/>
    </source>
</evidence>
<feature type="transmembrane region" description="Helical" evidence="8">
    <location>
        <begin position="274"/>
        <end position="295"/>
    </location>
</feature>
<feature type="transmembrane region" description="Helical" evidence="8">
    <location>
        <begin position="23"/>
        <end position="44"/>
    </location>
</feature>
<dbReference type="PANTHER" id="PTHR24221:SF397">
    <property type="entry name" value="ABC TRANSPORTER, ATP-BINDING TRANSMEMBRANE PROTEIN"/>
    <property type="match status" value="1"/>
</dbReference>
<dbReference type="AlphaFoldDB" id="A0A3A9ADY3"/>
<dbReference type="InterPro" id="IPR003439">
    <property type="entry name" value="ABC_transporter-like_ATP-bd"/>
</dbReference>
<dbReference type="PROSITE" id="PS50893">
    <property type="entry name" value="ABC_TRANSPORTER_2"/>
    <property type="match status" value="1"/>
</dbReference>
<keyword evidence="7 8" id="KW-0472">Membrane</keyword>
<dbReference type="InterPro" id="IPR036640">
    <property type="entry name" value="ABC1_TM_sf"/>
</dbReference>
<dbReference type="InterPro" id="IPR011527">
    <property type="entry name" value="ABC1_TM_dom"/>
</dbReference>
<comment type="caution">
    <text evidence="11">The sequence shown here is derived from an EMBL/GenBank/DDBJ whole genome shotgun (WGS) entry which is preliminary data.</text>
</comment>
<comment type="subcellular location">
    <subcellularLocation>
        <location evidence="1">Cell membrane</location>
        <topology evidence="1">Multi-pass membrane protein</topology>
    </subcellularLocation>
</comment>
<feature type="transmembrane region" description="Helical" evidence="8">
    <location>
        <begin position="56"/>
        <end position="77"/>
    </location>
</feature>
<dbReference type="Pfam" id="PF00664">
    <property type="entry name" value="ABC_membrane"/>
    <property type="match status" value="1"/>
</dbReference>
<evidence type="ECO:0000256" key="4">
    <source>
        <dbReference type="ARBA" id="ARBA00022741"/>
    </source>
</evidence>
<dbReference type="SUPFAM" id="SSF90123">
    <property type="entry name" value="ABC transporter transmembrane region"/>
    <property type="match status" value="1"/>
</dbReference>
<keyword evidence="4" id="KW-0547">Nucleotide-binding</keyword>
<dbReference type="Gene3D" id="1.20.1560.10">
    <property type="entry name" value="ABC transporter type 1, transmembrane domain"/>
    <property type="match status" value="1"/>
</dbReference>
<feature type="domain" description="ABC transporter" evidence="9">
    <location>
        <begin position="334"/>
        <end position="573"/>
    </location>
</feature>
<proteinExistence type="predicted"/>
<accession>A0A3A9ADY3</accession>
<keyword evidence="12" id="KW-1185">Reference proteome</keyword>
<feature type="transmembrane region" description="Helical" evidence="8">
    <location>
        <begin position="135"/>
        <end position="154"/>
    </location>
</feature>
<keyword evidence="6 8" id="KW-1133">Transmembrane helix</keyword>
<evidence type="ECO:0000259" key="9">
    <source>
        <dbReference type="PROSITE" id="PS50893"/>
    </source>
</evidence>
<dbReference type="InterPro" id="IPR039421">
    <property type="entry name" value="Type_1_exporter"/>
</dbReference>
<keyword evidence="5 11" id="KW-0067">ATP-binding</keyword>
<protein>
    <submittedName>
        <fullName evidence="11">ABC transporter ATP-binding protein</fullName>
    </submittedName>
</protein>
<dbReference type="GO" id="GO:0005524">
    <property type="term" value="F:ATP binding"/>
    <property type="evidence" value="ECO:0007669"/>
    <property type="project" value="UniProtKB-KW"/>
</dbReference>
<dbReference type="GO" id="GO:0034040">
    <property type="term" value="F:ATPase-coupled lipid transmembrane transporter activity"/>
    <property type="evidence" value="ECO:0007669"/>
    <property type="project" value="TreeGrafter"/>
</dbReference>
<dbReference type="Proteomes" id="UP000280696">
    <property type="component" value="Unassembled WGS sequence"/>
</dbReference>
<dbReference type="RefSeq" id="WP_120471461.1">
    <property type="nucleotide sequence ID" value="NZ_RAYQ01000019.1"/>
</dbReference>
<gene>
    <name evidence="11" type="ORF">D7V94_16695</name>
</gene>
<dbReference type="PROSITE" id="PS00211">
    <property type="entry name" value="ABC_TRANSPORTER_1"/>
    <property type="match status" value="1"/>
</dbReference>
<dbReference type="GO" id="GO:0140359">
    <property type="term" value="F:ABC-type transporter activity"/>
    <property type="evidence" value="ECO:0007669"/>
    <property type="project" value="InterPro"/>
</dbReference>
<evidence type="ECO:0000256" key="5">
    <source>
        <dbReference type="ARBA" id="ARBA00022840"/>
    </source>
</evidence>
<dbReference type="Pfam" id="PF00005">
    <property type="entry name" value="ABC_tran"/>
    <property type="match status" value="1"/>
</dbReference>
<dbReference type="GO" id="GO:0005886">
    <property type="term" value="C:plasma membrane"/>
    <property type="evidence" value="ECO:0007669"/>
    <property type="project" value="UniProtKB-SubCell"/>
</dbReference>
<keyword evidence="3 8" id="KW-0812">Transmembrane</keyword>
<keyword evidence="2" id="KW-0813">Transport</keyword>
<dbReference type="SUPFAM" id="SSF52540">
    <property type="entry name" value="P-loop containing nucleoside triphosphate hydrolases"/>
    <property type="match status" value="1"/>
</dbReference>
<evidence type="ECO:0000256" key="7">
    <source>
        <dbReference type="ARBA" id="ARBA00023136"/>
    </source>
</evidence>
<dbReference type="InterPro" id="IPR017871">
    <property type="entry name" value="ABC_transporter-like_CS"/>
</dbReference>
<organism evidence="11 12">
    <name type="scientific">Parablautia intestinalis</name>
    <dbReference type="NCBI Taxonomy" id="2320100"/>
    <lineage>
        <taxon>Bacteria</taxon>
        <taxon>Bacillati</taxon>
        <taxon>Bacillota</taxon>
        <taxon>Clostridia</taxon>
        <taxon>Lachnospirales</taxon>
        <taxon>Lachnospiraceae</taxon>
        <taxon>Parablautia</taxon>
    </lineage>
</organism>
<dbReference type="GO" id="GO:0016887">
    <property type="term" value="F:ATP hydrolysis activity"/>
    <property type="evidence" value="ECO:0007669"/>
    <property type="project" value="InterPro"/>
</dbReference>
<feature type="domain" description="ABC transmembrane type-1" evidence="10">
    <location>
        <begin position="27"/>
        <end position="303"/>
    </location>
</feature>
<evidence type="ECO:0000256" key="8">
    <source>
        <dbReference type="SAM" id="Phobius"/>
    </source>
</evidence>
<dbReference type="SMART" id="SM00382">
    <property type="entry name" value="AAA"/>
    <property type="match status" value="1"/>
</dbReference>
<dbReference type="OrthoDB" id="9762778at2"/>
<dbReference type="EMBL" id="RAYQ01000019">
    <property type="protein sequence ID" value="RKI89812.1"/>
    <property type="molecule type" value="Genomic_DNA"/>
</dbReference>
<sequence>MIEAFRKIWRFAGEERANINKSVAVKFLNAVFHMLEVSAIYFVIVALTQGVAGNDAAWTALAFMAVSIIGNAVTTAFSKNQQTHAGYFMAANERIKIGNLLKGVPMGFFNENSLGEVTGVCTTVLGNIEMLVPMVLVDIMGGLIGTVVFTAMILVFEWRVGLVALAGIFVYFLIVSSMEKKSAAIAPNAQKSQTALTSAVLEYVQGMGIVKSFNLSGRGDKRAQDALEYNRKSNLDMEKLMTPYTIFQELVLQIAGIAMMSVSIFCWIDGTMSIANALMCIVMSFLVFGQIKLFGMGMSMLRLASASIDRTLQTEGMEQMDEKGKAFSPKSHGIEFKNVHFSYGNTPTAGGREILHGIDVTLPDRTTTAVIGPSGSGKTTLCNLIARFWDVDSGSVKIGGKDVREYTLESLMEQISMVFQNVYLFADTIENNIKFGRPQATHAEVAEAARKACCADFIEALSDGYDTVIGEGGASLSGGEKQRISIARAMLKDAPIVILDEATANVDPENEDRLQKAIEELTRDKTIIMIAHRLKTVRNSDQILVVDEGRIVQKGKHEELIGQEGIYADFVLGRKEAIGWKLNA</sequence>
<evidence type="ECO:0000256" key="2">
    <source>
        <dbReference type="ARBA" id="ARBA00022448"/>
    </source>
</evidence>
<dbReference type="PROSITE" id="PS50929">
    <property type="entry name" value="ABC_TM1F"/>
    <property type="match status" value="1"/>
</dbReference>
<evidence type="ECO:0000256" key="6">
    <source>
        <dbReference type="ARBA" id="ARBA00022989"/>
    </source>
</evidence>
<dbReference type="PANTHER" id="PTHR24221">
    <property type="entry name" value="ATP-BINDING CASSETTE SUB-FAMILY B"/>
    <property type="match status" value="1"/>
</dbReference>
<dbReference type="FunFam" id="3.40.50.300:FF:000287">
    <property type="entry name" value="Multidrug ABC transporter ATP-binding protein"/>
    <property type="match status" value="1"/>
</dbReference>
<reference evidence="11 12" key="1">
    <citation type="submission" date="2018-09" db="EMBL/GenBank/DDBJ databases">
        <title>Murine metabolic-syndrome-specific gut microbial biobank.</title>
        <authorList>
            <person name="Liu C."/>
        </authorList>
    </citation>
    <scope>NUCLEOTIDE SEQUENCE [LARGE SCALE GENOMIC DNA]</scope>
    <source>
        <strain evidence="11 12">0.1xD8-82</strain>
    </source>
</reference>